<dbReference type="Proteomes" id="UP000176288">
    <property type="component" value="Chromosome"/>
</dbReference>
<gene>
    <name evidence="7" type="ORF">BK816_08765</name>
</gene>
<evidence type="ECO:0000256" key="1">
    <source>
        <dbReference type="ARBA" id="ARBA00001917"/>
    </source>
</evidence>
<dbReference type="EMBL" id="CP017812">
    <property type="protein sequence ID" value="AOZ73349.1"/>
    <property type="molecule type" value="Genomic_DNA"/>
</dbReference>
<dbReference type="GO" id="GO:0010181">
    <property type="term" value="F:FMN binding"/>
    <property type="evidence" value="ECO:0007669"/>
    <property type="project" value="InterPro"/>
</dbReference>
<dbReference type="SUPFAM" id="SSF51395">
    <property type="entry name" value="FMN-linked oxidoreductases"/>
    <property type="match status" value="1"/>
</dbReference>
<keyword evidence="5" id="KW-0560">Oxidoreductase</keyword>
<keyword evidence="4" id="KW-0521">NADP</keyword>
<dbReference type="InterPro" id="IPR044152">
    <property type="entry name" value="YqjM-like"/>
</dbReference>
<evidence type="ECO:0000256" key="2">
    <source>
        <dbReference type="ARBA" id="ARBA00022630"/>
    </source>
</evidence>
<dbReference type="OrthoDB" id="3169239at2"/>
<reference evidence="7 8" key="1">
    <citation type="submission" date="2016-10" db="EMBL/GenBank/DDBJ databases">
        <title>Actinomyces aegypiusis sp. nov., isolated from the Aegypius monachus in Qinghai Tibet Plateau China.</title>
        <authorList>
            <person name="Wang Y."/>
        </authorList>
    </citation>
    <scope>NUCLEOTIDE SEQUENCE [LARGE SCALE GENOMIC DNA]</scope>
    <source>
        <strain evidence="7 8">VUL4_3</strain>
    </source>
</reference>
<sequence>MSKLFSPLTLNLSEKQQTTVRNRLIMPPMCMYSADSEGPRVGLPNPFHLEHYGVRATSVGQVVVEATGIRPDGRISPQCLCVSEDTRPEDFAPLATAIKEKGALAGIQLNHAGPKASELVASPRISPDSLSTSEISELVATWGHAAKLMAEAGFDFVQVHSAHGYLLHSFLSPYTNHRTDEYGGMLENRARFVLQVLAEVGRYLPVAVRFSGTDWLGEDGLEIAEVEYVAQWAQALGVHQISMSTGGIAPDASAIPVGPGYQVFAARQVRAAMDSMILPVHDLITDEVLEQRWNQTSEDDESAWRDYCAKVSAVGIILNGVQAESILATGAADLIEVGRPLLANPYLGFKWQAELGEEVELPRQYRRAVIV</sequence>
<dbReference type="PANTHER" id="PTHR43303">
    <property type="entry name" value="NADPH DEHYDROGENASE C23G7.10C-RELATED"/>
    <property type="match status" value="1"/>
</dbReference>
<name>A0A1D9MMD2_9ACTO</name>
<dbReference type="GO" id="GO:0003959">
    <property type="term" value="F:NADPH dehydrogenase activity"/>
    <property type="evidence" value="ECO:0007669"/>
    <property type="project" value="InterPro"/>
</dbReference>
<comment type="cofactor">
    <cofactor evidence="1">
        <name>FMN</name>
        <dbReference type="ChEBI" id="CHEBI:58210"/>
    </cofactor>
</comment>
<feature type="domain" description="NADH:flavin oxidoreductase/NADH oxidase N-terminal" evidence="6">
    <location>
        <begin position="3"/>
        <end position="260"/>
    </location>
</feature>
<dbReference type="Pfam" id="PF00724">
    <property type="entry name" value="Oxidored_FMN"/>
    <property type="match status" value="1"/>
</dbReference>
<evidence type="ECO:0000256" key="3">
    <source>
        <dbReference type="ARBA" id="ARBA00022643"/>
    </source>
</evidence>
<accession>A0A1D9MMD2</accession>
<organism evidence="7 8">
    <name type="scientific">Boudabousia tangfeifanii</name>
    <dbReference type="NCBI Taxonomy" id="1912795"/>
    <lineage>
        <taxon>Bacteria</taxon>
        <taxon>Bacillati</taxon>
        <taxon>Actinomycetota</taxon>
        <taxon>Actinomycetes</taxon>
        <taxon>Actinomycetales</taxon>
        <taxon>Actinomycetaceae</taxon>
        <taxon>Boudabousia</taxon>
    </lineage>
</organism>
<keyword evidence="3" id="KW-0288">FMN</keyword>
<evidence type="ECO:0000256" key="4">
    <source>
        <dbReference type="ARBA" id="ARBA00022857"/>
    </source>
</evidence>
<dbReference type="Gene3D" id="3.20.20.70">
    <property type="entry name" value="Aldolase class I"/>
    <property type="match status" value="1"/>
</dbReference>
<keyword evidence="2" id="KW-0285">Flavoprotein</keyword>
<dbReference type="InterPro" id="IPR013785">
    <property type="entry name" value="Aldolase_TIM"/>
</dbReference>
<dbReference type="KEGG" id="avu:BK816_08765"/>
<dbReference type="RefSeq" id="WP_071164812.1">
    <property type="nucleotide sequence ID" value="NZ_CP017812.1"/>
</dbReference>
<evidence type="ECO:0000313" key="8">
    <source>
        <dbReference type="Proteomes" id="UP000176288"/>
    </source>
</evidence>
<dbReference type="GO" id="GO:0050661">
    <property type="term" value="F:NADP binding"/>
    <property type="evidence" value="ECO:0007669"/>
    <property type="project" value="InterPro"/>
</dbReference>
<dbReference type="AlphaFoldDB" id="A0A1D9MMD2"/>
<evidence type="ECO:0000313" key="7">
    <source>
        <dbReference type="EMBL" id="AOZ73349.1"/>
    </source>
</evidence>
<protein>
    <recommendedName>
        <fullName evidence="6">NADH:flavin oxidoreductase/NADH oxidase N-terminal domain-containing protein</fullName>
    </recommendedName>
</protein>
<dbReference type="InterPro" id="IPR001155">
    <property type="entry name" value="OxRdtase_FMN_N"/>
</dbReference>
<proteinExistence type="predicted"/>
<keyword evidence="8" id="KW-1185">Reference proteome</keyword>
<evidence type="ECO:0000256" key="5">
    <source>
        <dbReference type="ARBA" id="ARBA00023002"/>
    </source>
</evidence>
<dbReference type="STRING" id="1912795.BK816_08765"/>
<dbReference type="PANTHER" id="PTHR43303:SF4">
    <property type="entry name" value="NADPH DEHYDROGENASE C23G7.10C-RELATED"/>
    <property type="match status" value="1"/>
</dbReference>
<evidence type="ECO:0000259" key="6">
    <source>
        <dbReference type="Pfam" id="PF00724"/>
    </source>
</evidence>